<dbReference type="AlphaFoldDB" id="A0A9X8VF31"/>
<evidence type="ECO:0000313" key="1">
    <source>
        <dbReference type="EMBL" id="TFU78303.1"/>
    </source>
</evidence>
<reference evidence="1" key="1">
    <citation type="submission" date="2019-03" db="EMBL/GenBank/DDBJ databases">
        <title>Serratia marcescens strain N2 draft genome.</title>
        <authorList>
            <person name="Yassin A."/>
            <person name="El-Kenawy N."/>
            <person name="Youssef N.H."/>
        </authorList>
    </citation>
    <scope>NUCLEOTIDE SEQUENCE [LARGE SCALE GENOMIC DNA]</scope>
    <source>
        <strain evidence="1">N2</strain>
    </source>
</reference>
<sequence>MRQIGDGDAGRTDGATVISFHNNGLGVINVNYSQNDNFYAFPPHVAINRYAGRKPLATQNALFCMDFFTVNCDLSYHARRFYVKTGLNA</sequence>
<accession>A0A9X8VF31</accession>
<name>A0A9X8VF31_SERMA</name>
<dbReference type="EMBL" id="SPSG01002737">
    <property type="protein sequence ID" value="TFU78303.1"/>
    <property type="molecule type" value="Genomic_DNA"/>
</dbReference>
<proteinExistence type="predicted"/>
<protein>
    <submittedName>
        <fullName evidence="1">Uncharacterized protein</fullName>
    </submittedName>
</protein>
<organism evidence="1">
    <name type="scientific">Serratia marcescens</name>
    <dbReference type="NCBI Taxonomy" id="615"/>
    <lineage>
        <taxon>Bacteria</taxon>
        <taxon>Pseudomonadati</taxon>
        <taxon>Pseudomonadota</taxon>
        <taxon>Gammaproteobacteria</taxon>
        <taxon>Enterobacterales</taxon>
        <taxon>Yersiniaceae</taxon>
        <taxon>Serratia</taxon>
    </lineage>
</organism>
<comment type="caution">
    <text evidence="1">The sequence shown here is derived from an EMBL/GenBank/DDBJ whole genome shotgun (WGS) entry which is preliminary data.</text>
</comment>
<gene>
    <name evidence="1" type="ORF">E0L31_20585</name>
</gene>